<reference evidence="1 2" key="1">
    <citation type="submission" date="2014-09" db="EMBL/GenBank/DDBJ databases">
        <authorList>
            <person name="Lapin J.S."/>
            <person name="Pope W.H."/>
            <person name="Hua J."/>
            <person name="Ford M.E."/>
            <person name="Conway J.F."/>
            <person name="Hatfull G.F."/>
            <person name="Hendrix R.W."/>
        </authorList>
    </citation>
    <scope>NUCLEOTIDE SEQUENCE [LARGE SCALE GENOMIC DNA]</scope>
</reference>
<proteinExistence type="predicted"/>
<dbReference type="EMBL" id="KM507819">
    <property type="protein sequence ID" value="AIT14047.1"/>
    <property type="molecule type" value="Genomic_DNA"/>
</dbReference>
<sequence length="75" mass="8397">MITATVYQDINEEFHSKIAFLSFPVLPAVGSTLNLTICGFEKYYKVLDIEYCADVYSCNSEIAIPVSIDIIVKEV</sequence>
<dbReference type="Proteomes" id="UP000029889">
    <property type="component" value="Segment"/>
</dbReference>
<protein>
    <submittedName>
        <fullName evidence="1">Uncharacterized protein</fullName>
    </submittedName>
</protein>
<evidence type="ECO:0000313" key="1">
    <source>
        <dbReference type="EMBL" id="AIT14047.1"/>
    </source>
</evidence>
<evidence type="ECO:0000313" key="2">
    <source>
        <dbReference type="Proteomes" id="UP000029889"/>
    </source>
</evidence>
<dbReference type="KEGG" id="vg:22111197"/>
<gene>
    <name evidence="1" type="primary">157</name>
    <name evidence="1" type="ORF">PBI_121Q_157</name>
</gene>
<keyword evidence="2" id="KW-1185">Reference proteome</keyword>
<dbReference type="RefSeq" id="YP_009101744.1">
    <property type="nucleotide sequence ID" value="NC_025447.1"/>
</dbReference>
<organism evidence="1 2">
    <name type="scientific">Escherichia phage 121Q</name>
    <dbReference type="NCBI Taxonomy" id="1555202"/>
    <lineage>
        <taxon>Viruses</taxon>
        <taxon>Duplodnaviria</taxon>
        <taxon>Heunggongvirae</taxon>
        <taxon>Uroviricota</taxon>
        <taxon>Caudoviricetes</taxon>
        <taxon>Asteriusvirus</taxon>
        <taxon>Asteriusvirus av121Q</taxon>
    </lineage>
</organism>
<accession>A0A097EX74</accession>
<name>A0A097EX74_9CAUD</name>
<dbReference type="GeneID" id="22111197"/>